<protein>
    <recommendedName>
        <fullName evidence="3">Copia protein</fullName>
    </recommendedName>
</protein>
<gene>
    <name evidence="1" type="ORF">CR513_07480</name>
</gene>
<evidence type="ECO:0000313" key="1">
    <source>
        <dbReference type="EMBL" id="RDY08309.1"/>
    </source>
</evidence>
<evidence type="ECO:0000313" key="2">
    <source>
        <dbReference type="Proteomes" id="UP000257109"/>
    </source>
</evidence>
<dbReference type="Proteomes" id="UP000257109">
    <property type="component" value="Unassembled WGS sequence"/>
</dbReference>
<feature type="non-terminal residue" evidence="1">
    <location>
        <position position="1"/>
    </location>
</feature>
<name>A0A371HZX0_MUCPR</name>
<accession>A0A371HZX0</accession>
<reference evidence="1" key="1">
    <citation type="submission" date="2018-05" db="EMBL/GenBank/DDBJ databases">
        <title>Draft genome of Mucuna pruriens seed.</title>
        <authorList>
            <person name="Nnadi N.E."/>
            <person name="Vos R."/>
            <person name="Hasami M.H."/>
            <person name="Devisetty U.K."/>
            <person name="Aguiy J.C."/>
        </authorList>
    </citation>
    <scope>NUCLEOTIDE SEQUENCE [LARGE SCALE GENOMIC DNA]</scope>
    <source>
        <strain evidence="1">JCA_2017</strain>
    </source>
</reference>
<dbReference type="EMBL" id="QJKJ01001301">
    <property type="protein sequence ID" value="RDY08309.1"/>
    <property type="molecule type" value="Genomic_DNA"/>
</dbReference>
<keyword evidence="2" id="KW-1185">Reference proteome</keyword>
<organism evidence="1 2">
    <name type="scientific">Mucuna pruriens</name>
    <name type="common">Velvet bean</name>
    <name type="synonym">Dolichos pruriens</name>
    <dbReference type="NCBI Taxonomy" id="157652"/>
    <lineage>
        <taxon>Eukaryota</taxon>
        <taxon>Viridiplantae</taxon>
        <taxon>Streptophyta</taxon>
        <taxon>Embryophyta</taxon>
        <taxon>Tracheophyta</taxon>
        <taxon>Spermatophyta</taxon>
        <taxon>Magnoliopsida</taxon>
        <taxon>eudicotyledons</taxon>
        <taxon>Gunneridae</taxon>
        <taxon>Pentapetalae</taxon>
        <taxon>rosids</taxon>
        <taxon>fabids</taxon>
        <taxon>Fabales</taxon>
        <taxon>Fabaceae</taxon>
        <taxon>Papilionoideae</taxon>
        <taxon>50 kb inversion clade</taxon>
        <taxon>NPAAA clade</taxon>
        <taxon>indigoferoid/millettioid clade</taxon>
        <taxon>Phaseoleae</taxon>
        <taxon>Mucuna</taxon>
    </lineage>
</organism>
<evidence type="ECO:0008006" key="3">
    <source>
        <dbReference type="Google" id="ProtNLM"/>
    </source>
</evidence>
<proteinExistence type="predicted"/>
<dbReference type="AlphaFoldDB" id="A0A371HZX0"/>
<sequence length="94" mass="11476">MYATSLLSRLMQRPGQIYYRETKIILRYLQGMKEFGISYKTMTNSRRHEEYYTKIVQSITEAEYVTVVESTCQAIQRILEKMREQQKRRIMIYY</sequence>
<comment type="caution">
    <text evidence="1">The sequence shown here is derived from an EMBL/GenBank/DDBJ whole genome shotgun (WGS) entry which is preliminary data.</text>
</comment>